<evidence type="ECO:0000259" key="1">
    <source>
        <dbReference type="PROSITE" id="PS50943"/>
    </source>
</evidence>
<dbReference type="InterPro" id="IPR001387">
    <property type="entry name" value="Cro/C1-type_HTH"/>
</dbReference>
<accession>A0A1B1AF65</accession>
<dbReference type="InParanoid" id="A0A1B1AF65"/>
<keyword evidence="3" id="KW-1185">Reference proteome</keyword>
<proteinExistence type="predicted"/>
<evidence type="ECO:0000313" key="2">
    <source>
        <dbReference type="EMBL" id="ANP45216.1"/>
    </source>
</evidence>
<dbReference type="Proteomes" id="UP000092498">
    <property type="component" value="Chromosome"/>
</dbReference>
<dbReference type="RefSeq" id="WP_066768201.1">
    <property type="nucleotide sequence ID" value="NZ_CP013244.1"/>
</dbReference>
<feature type="domain" description="HTH cro/C1-type" evidence="1">
    <location>
        <begin position="24"/>
        <end position="64"/>
    </location>
</feature>
<reference evidence="2 3" key="1">
    <citation type="submission" date="2015-11" db="EMBL/GenBank/DDBJ databases">
        <title>Whole-Genome Sequence of Candidatus Oderbacter manganicum from the National Park Lower Oder Valley, Germany.</title>
        <authorList>
            <person name="Braun B."/>
            <person name="Liere K."/>
            <person name="Szewzyk U."/>
        </authorList>
    </citation>
    <scope>NUCLEOTIDE SEQUENCE [LARGE SCALE GENOMIC DNA]</scope>
    <source>
        <strain evidence="2 3">OTSz_A_272</strain>
    </source>
</reference>
<evidence type="ECO:0000313" key="3">
    <source>
        <dbReference type="Proteomes" id="UP000092498"/>
    </source>
</evidence>
<protein>
    <recommendedName>
        <fullName evidence="1">HTH cro/C1-type domain-containing protein</fullName>
    </recommendedName>
</protein>
<dbReference type="GO" id="GO:0003677">
    <property type="term" value="F:DNA binding"/>
    <property type="evidence" value="ECO:0007669"/>
    <property type="project" value="InterPro"/>
</dbReference>
<gene>
    <name evidence="2" type="ORF">ATE48_04425</name>
</gene>
<organism evidence="2 3">
    <name type="scientific">Candidatus Viadribacter manganicus</name>
    <dbReference type="NCBI Taxonomy" id="1759059"/>
    <lineage>
        <taxon>Bacteria</taxon>
        <taxon>Pseudomonadati</taxon>
        <taxon>Pseudomonadota</taxon>
        <taxon>Alphaproteobacteria</taxon>
        <taxon>Hyphomonadales</taxon>
        <taxon>Hyphomonadaceae</taxon>
        <taxon>Candidatus Viadribacter</taxon>
    </lineage>
</organism>
<dbReference type="PROSITE" id="PS50943">
    <property type="entry name" value="HTH_CROC1"/>
    <property type="match status" value="1"/>
</dbReference>
<dbReference type="SUPFAM" id="SSF47413">
    <property type="entry name" value="lambda repressor-like DNA-binding domains"/>
    <property type="match status" value="1"/>
</dbReference>
<dbReference type="AlphaFoldDB" id="A0A1B1AF65"/>
<name>A0A1B1AF65_9PROT</name>
<dbReference type="Pfam" id="PF01381">
    <property type="entry name" value="HTH_3"/>
    <property type="match status" value="1"/>
</dbReference>
<dbReference type="SMART" id="SM00530">
    <property type="entry name" value="HTH_XRE"/>
    <property type="match status" value="1"/>
</dbReference>
<dbReference type="EMBL" id="CP013244">
    <property type="protein sequence ID" value="ANP45216.1"/>
    <property type="molecule type" value="Genomic_DNA"/>
</dbReference>
<dbReference type="CDD" id="cd00093">
    <property type="entry name" value="HTH_XRE"/>
    <property type="match status" value="1"/>
</dbReference>
<dbReference type="OrthoDB" id="8449900at2"/>
<sequence>MALFFDADWFDQRLAARGTDRIGLAVATGIERGELHRIFSNERSPSAEELAEFARVLETDLLEVTIRSGVAVRESAPGADTGDRIQSIEARLDAIDTWLAEFEASKKKAVG</sequence>
<dbReference type="InterPro" id="IPR010982">
    <property type="entry name" value="Lambda_DNA-bd_dom_sf"/>
</dbReference>
<dbReference type="KEGG" id="cbot:ATE48_04425"/>